<reference evidence="5 6" key="1">
    <citation type="submission" date="2018-08" db="EMBL/GenBank/DDBJ databases">
        <title>Diversity &amp; Physiological Properties of Lignin-Decomposing Actinobacteria from Soil.</title>
        <authorList>
            <person name="Roh S.G."/>
            <person name="Kim S.B."/>
        </authorList>
    </citation>
    <scope>NUCLEOTIDE SEQUENCE [LARGE SCALE GENOMIC DNA]</scope>
    <source>
        <strain evidence="5 6">MMS17-GH009</strain>
    </source>
</reference>
<dbReference type="PANTHER" id="PTHR10272">
    <property type="entry name" value="PLATELET-ACTIVATING FACTOR ACETYLHYDROLASE"/>
    <property type="match status" value="1"/>
</dbReference>
<dbReference type="Gene3D" id="3.40.50.1820">
    <property type="entry name" value="alpha/beta hydrolase"/>
    <property type="match status" value="1"/>
</dbReference>
<dbReference type="AlphaFoldDB" id="A0A372ZLJ0"/>
<name>A0A372ZLJ0_9ACTN</name>
<keyword evidence="1" id="KW-0378">Hydrolase</keyword>
<evidence type="ECO:0000313" key="5">
    <source>
        <dbReference type="EMBL" id="RGD56434.1"/>
    </source>
</evidence>
<dbReference type="InterPro" id="IPR029058">
    <property type="entry name" value="AB_hydrolase_fold"/>
</dbReference>
<evidence type="ECO:0000256" key="3">
    <source>
        <dbReference type="ARBA" id="ARBA00023098"/>
    </source>
</evidence>
<dbReference type="EMBL" id="QVIG01000001">
    <property type="protein sequence ID" value="RGD56434.1"/>
    <property type="molecule type" value="Genomic_DNA"/>
</dbReference>
<dbReference type="GO" id="GO:0003847">
    <property type="term" value="F:1-alkyl-2-acetylglycerophosphocholine esterase activity"/>
    <property type="evidence" value="ECO:0007669"/>
    <property type="project" value="TreeGrafter"/>
</dbReference>
<evidence type="ECO:0000256" key="4">
    <source>
        <dbReference type="SAM" id="SignalP"/>
    </source>
</evidence>
<protein>
    <submittedName>
        <fullName evidence="5">Lipase</fullName>
    </submittedName>
</protein>
<feature type="chain" id="PRO_5016977697" evidence="4">
    <location>
        <begin position="28"/>
        <end position="410"/>
    </location>
</feature>
<evidence type="ECO:0000313" key="6">
    <source>
        <dbReference type="Proteomes" id="UP000263377"/>
    </source>
</evidence>
<evidence type="ECO:0000256" key="2">
    <source>
        <dbReference type="ARBA" id="ARBA00022963"/>
    </source>
</evidence>
<dbReference type="SUPFAM" id="SSF53474">
    <property type="entry name" value="alpha/beta-Hydrolases"/>
    <property type="match status" value="1"/>
</dbReference>
<feature type="signal peptide" evidence="4">
    <location>
        <begin position="1"/>
        <end position="27"/>
    </location>
</feature>
<dbReference type="GO" id="GO:0016042">
    <property type="term" value="P:lipid catabolic process"/>
    <property type="evidence" value="ECO:0007669"/>
    <property type="project" value="UniProtKB-KW"/>
</dbReference>
<dbReference type="PANTHER" id="PTHR10272:SF0">
    <property type="entry name" value="PLATELET-ACTIVATING FACTOR ACETYLHYDROLASE"/>
    <property type="match status" value="1"/>
</dbReference>
<dbReference type="RefSeq" id="WP_117484848.1">
    <property type="nucleotide sequence ID" value="NZ_QVIG01000001.1"/>
</dbReference>
<dbReference type="PROSITE" id="PS51318">
    <property type="entry name" value="TAT"/>
    <property type="match status" value="1"/>
</dbReference>
<accession>A0A372ZLJ0</accession>
<keyword evidence="4" id="KW-0732">Signal</keyword>
<dbReference type="Pfam" id="PF03403">
    <property type="entry name" value="PAF-AH_p_II"/>
    <property type="match status" value="1"/>
</dbReference>
<evidence type="ECO:0000256" key="1">
    <source>
        <dbReference type="ARBA" id="ARBA00022801"/>
    </source>
</evidence>
<proteinExistence type="predicted"/>
<organism evidence="5 6">
    <name type="scientific">Kitasatospora xanthocidica</name>
    <dbReference type="NCBI Taxonomy" id="83382"/>
    <lineage>
        <taxon>Bacteria</taxon>
        <taxon>Bacillati</taxon>
        <taxon>Actinomycetota</taxon>
        <taxon>Actinomycetes</taxon>
        <taxon>Kitasatosporales</taxon>
        <taxon>Streptomycetaceae</taxon>
        <taxon>Kitasatospora</taxon>
    </lineage>
</organism>
<dbReference type="Proteomes" id="UP000263377">
    <property type="component" value="Unassembled WGS sequence"/>
</dbReference>
<comment type="caution">
    <text evidence="5">The sequence shown here is derived from an EMBL/GenBank/DDBJ whole genome shotgun (WGS) entry which is preliminary data.</text>
</comment>
<keyword evidence="2" id="KW-0442">Lipid degradation</keyword>
<gene>
    <name evidence="5" type="ORF">DR950_00290</name>
</gene>
<dbReference type="InterPro" id="IPR006311">
    <property type="entry name" value="TAT_signal"/>
</dbReference>
<keyword evidence="6" id="KW-1185">Reference proteome</keyword>
<sequence>MPPTMPPTRRALLGTLGVAALATVAAAAAGGHGAAAPVPLCLPAPTGPWPVGTVALHLVDDSRPDPLLPAKPYRELMAGLWYPAEPGAGHPTAPWLPPAAAADWDAHSAPALGVPAGAADWRGIRTHARTGAPVARRAGRLPVVLFSPGDGGSRALGTTLVEELASRGHLVVTLDSTYEAEQVEFPGGRVERALPLPDDLTPEVVAALLAGHSRARLADARFVLGALDRLARGDRPDTGTDPLPDGLAEAADPARTGVLGQSLGGSVAAQLAHDEPRVRAAADLDGALLGPVADSGLAKPFLLMASGTKTLRTEPSWASCWAASTGPRHALRLRNAAHGSYTDLQVLLPQLVRRLPVPDAAGLIGTVDPRRSLAAQRTAVAAFFARYLTGRPTGFLDRPGDDWPELEVLR</sequence>
<keyword evidence="3" id="KW-0443">Lipid metabolism</keyword>